<name>A0A0A9FYS0_ARUDO</name>
<organism evidence="1">
    <name type="scientific">Arundo donax</name>
    <name type="common">Giant reed</name>
    <name type="synonym">Donax arundinaceus</name>
    <dbReference type="NCBI Taxonomy" id="35708"/>
    <lineage>
        <taxon>Eukaryota</taxon>
        <taxon>Viridiplantae</taxon>
        <taxon>Streptophyta</taxon>
        <taxon>Embryophyta</taxon>
        <taxon>Tracheophyta</taxon>
        <taxon>Spermatophyta</taxon>
        <taxon>Magnoliopsida</taxon>
        <taxon>Liliopsida</taxon>
        <taxon>Poales</taxon>
        <taxon>Poaceae</taxon>
        <taxon>PACMAD clade</taxon>
        <taxon>Arundinoideae</taxon>
        <taxon>Arundineae</taxon>
        <taxon>Arundo</taxon>
    </lineage>
</organism>
<protein>
    <submittedName>
        <fullName evidence="1">Uncharacterized protein</fullName>
    </submittedName>
</protein>
<proteinExistence type="predicted"/>
<reference evidence="1" key="1">
    <citation type="submission" date="2014-09" db="EMBL/GenBank/DDBJ databases">
        <authorList>
            <person name="Magalhaes I.L.F."/>
            <person name="Oliveira U."/>
            <person name="Santos F.R."/>
            <person name="Vidigal T.H.D.A."/>
            <person name="Brescovit A.D."/>
            <person name="Santos A.J."/>
        </authorList>
    </citation>
    <scope>NUCLEOTIDE SEQUENCE</scope>
    <source>
        <tissue evidence="1">Shoot tissue taken approximately 20 cm above the soil surface</tissue>
    </source>
</reference>
<reference evidence="1" key="2">
    <citation type="journal article" date="2015" name="Data Brief">
        <title>Shoot transcriptome of the giant reed, Arundo donax.</title>
        <authorList>
            <person name="Barrero R.A."/>
            <person name="Guerrero F.D."/>
            <person name="Moolhuijzen P."/>
            <person name="Goolsby J.A."/>
            <person name="Tidwell J."/>
            <person name="Bellgard S.E."/>
            <person name="Bellgard M.I."/>
        </authorList>
    </citation>
    <scope>NUCLEOTIDE SEQUENCE</scope>
    <source>
        <tissue evidence="1">Shoot tissue taken approximately 20 cm above the soil surface</tissue>
    </source>
</reference>
<accession>A0A0A9FYS0</accession>
<dbReference type="EMBL" id="GBRH01184388">
    <property type="protein sequence ID" value="JAE13508.1"/>
    <property type="molecule type" value="Transcribed_RNA"/>
</dbReference>
<sequence>MGGRFAGATATGTASVLLMASQVSVWRRGRACSVSVWYSSPAVSWRSGLLARFSVSVASEQA</sequence>
<evidence type="ECO:0000313" key="1">
    <source>
        <dbReference type="EMBL" id="JAE13508.1"/>
    </source>
</evidence>
<dbReference type="AlphaFoldDB" id="A0A0A9FYS0"/>